<dbReference type="CDD" id="cd12148">
    <property type="entry name" value="fungal_TF_MHR"/>
    <property type="match status" value="1"/>
</dbReference>
<accession>A0ABR1GX61</accession>
<keyword evidence="4" id="KW-0238">DNA-binding</keyword>
<dbReference type="PANTHER" id="PTHR31313">
    <property type="entry name" value="TY1 ENHANCER ACTIVATOR"/>
    <property type="match status" value="1"/>
</dbReference>
<evidence type="ECO:0000256" key="5">
    <source>
        <dbReference type="ARBA" id="ARBA00023163"/>
    </source>
</evidence>
<protein>
    <submittedName>
        <fullName evidence="7">Uncharacterized protein</fullName>
    </submittedName>
</protein>
<dbReference type="PANTHER" id="PTHR31313:SF83">
    <property type="entry name" value="ZN(II)2CYS6 TRANSCRIPTION FACTOR (EUROFUNG)"/>
    <property type="match status" value="1"/>
</dbReference>
<keyword evidence="8" id="KW-1185">Reference proteome</keyword>
<evidence type="ECO:0000256" key="1">
    <source>
        <dbReference type="ARBA" id="ARBA00022723"/>
    </source>
</evidence>
<gene>
    <name evidence="7" type="ORF">QQX98_007767</name>
</gene>
<reference evidence="7 8" key="1">
    <citation type="journal article" date="2025" name="Microbiol. Resour. Announc.">
        <title>Draft genome sequences for Neonectria magnoliae and Neonectria punicea, canker pathogens of Liriodendron tulipifera and Acer saccharum in West Virginia.</title>
        <authorList>
            <person name="Petronek H.M."/>
            <person name="Kasson M.T."/>
            <person name="Metheny A.M."/>
            <person name="Stauder C.M."/>
            <person name="Lovett B."/>
            <person name="Lynch S.C."/>
            <person name="Garnas J.R."/>
            <person name="Kasson L.R."/>
            <person name="Stajich J.E."/>
        </authorList>
    </citation>
    <scope>NUCLEOTIDE SEQUENCE [LARGE SCALE GENOMIC DNA]</scope>
    <source>
        <strain evidence="7 8">NRRL 64653</strain>
    </source>
</reference>
<evidence type="ECO:0000313" key="8">
    <source>
        <dbReference type="Proteomes" id="UP001498476"/>
    </source>
</evidence>
<organism evidence="7 8">
    <name type="scientific">Neonectria punicea</name>
    <dbReference type="NCBI Taxonomy" id="979145"/>
    <lineage>
        <taxon>Eukaryota</taxon>
        <taxon>Fungi</taxon>
        <taxon>Dikarya</taxon>
        <taxon>Ascomycota</taxon>
        <taxon>Pezizomycotina</taxon>
        <taxon>Sordariomycetes</taxon>
        <taxon>Hypocreomycetidae</taxon>
        <taxon>Hypocreales</taxon>
        <taxon>Nectriaceae</taxon>
        <taxon>Neonectria</taxon>
    </lineage>
</organism>
<evidence type="ECO:0000313" key="7">
    <source>
        <dbReference type="EMBL" id="KAK7413390.1"/>
    </source>
</evidence>
<keyword evidence="6" id="KW-0539">Nucleus</keyword>
<dbReference type="Proteomes" id="UP001498476">
    <property type="component" value="Unassembled WGS sequence"/>
</dbReference>
<proteinExistence type="predicted"/>
<dbReference type="InterPro" id="IPR051615">
    <property type="entry name" value="Transcr_Regulatory_Elem"/>
</dbReference>
<comment type="caution">
    <text evidence="7">The sequence shown here is derived from an EMBL/GenBank/DDBJ whole genome shotgun (WGS) entry which is preliminary data.</text>
</comment>
<evidence type="ECO:0000256" key="6">
    <source>
        <dbReference type="ARBA" id="ARBA00023242"/>
    </source>
</evidence>
<keyword evidence="5" id="KW-0804">Transcription</keyword>
<keyword evidence="3" id="KW-0805">Transcription regulation</keyword>
<sequence length="227" mass="25685">MSASTRKGTCFARIKLLEEVLQLHSIDVDASISRLGTRKPEPLYGPSSAVFTTSSAFNELCSTFEGALCFDEVSNFDQDGEVRYFGPTSGRLEFKDSASEAFMPGSDTSTATHEPTRQRFEVALHDLSQERNVPEDVVEHLIDLHFEWEQPWCQMVNKQLFRQSRQTGGRFFSPLLLNCILAMGSRYSDKVEVHMHPDDPNTAGRMFLETAEVLLHFDLKWPSITTI</sequence>
<evidence type="ECO:0000256" key="4">
    <source>
        <dbReference type="ARBA" id="ARBA00023125"/>
    </source>
</evidence>
<evidence type="ECO:0000256" key="3">
    <source>
        <dbReference type="ARBA" id="ARBA00023015"/>
    </source>
</evidence>
<keyword evidence="2" id="KW-0862">Zinc</keyword>
<evidence type="ECO:0000256" key="2">
    <source>
        <dbReference type="ARBA" id="ARBA00022833"/>
    </source>
</evidence>
<name>A0ABR1GX61_9HYPO</name>
<dbReference type="EMBL" id="JAZAVJ010000131">
    <property type="protein sequence ID" value="KAK7413390.1"/>
    <property type="molecule type" value="Genomic_DNA"/>
</dbReference>
<keyword evidence="1" id="KW-0479">Metal-binding</keyword>